<sequence length="432" mass="49884">MVLKDKKTKITFHNGILTIGGTIIEIKYEDSHIFFDFGSEYNPRAEVQPTDLQGLLDENLVPYLNNMFDPRIPLNGYESKEDDFKNTAVFLSHVHLDHSKIVNYLNPNVPLYTLEGTKSLLNTLNINDDFLFPLYEKKDGNNTREIVGVKENEVINVGKIKVKVMPVDHDAYGACGLLIETPDLVISYTGDIRLHGYRKDATLNFCKESEKCDVLLIEGVSVSFQEFDEDVSDKEISNEPELIENINKIVNENPGKQITFNYYISNIERILNIIKTNTRKVVLDAYYSYVLKEATGYQSYYYQLDNTEYGLDENYKIDFETLLNDEGEFFWQLESNALKYMDKLKSGGIYIHSNAVPLGDFDPNYMPFIENFEKHNIEFVRVSCSGHAHPYDLIKIINLIKPKLLVPIHSYRPEKLYNEFGDRLLPEKKQTI</sequence>
<dbReference type="Gene3D" id="3.60.15.10">
    <property type="entry name" value="Ribonuclease Z/Hydroxyacylglutathione hydrolase-like"/>
    <property type="match status" value="1"/>
</dbReference>
<dbReference type="Pfam" id="PF12706">
    <property type="entry name" value="Lactamase_B_2"/>
    <property type="match status" value="1"/>
</dbReference>
<dbReference type="SUPFAM" id="SSF56281">
    <property type="entry name" value="Metallo-hydrolase/oxidoreductase"/>
    <property type="match status" value="1"/>
</dbReference>
<dbReference type="InterPro" id="IPR036866">
    <property type="entry name" value="RibonucZ/Hydroxyglut_hydro"/>
</dbReference>
<evidence type="ECO:0000313" key="5">
    <source>
        <dbReference type="Proteomes" id="UP000030635"/>
    </source>
</evidence>
<dbReference type="EMBL" id="CP006905">
    <property type="protein sequence ID" value="AIY82601.1"/>
    <property type="molecule type" value="Genomic_DNA"/>
</dbReference>
<name>A0A0A7FUS4_9CLOT</name>
<keyword evidence="5" id="KW-1185">Reference proteome</keyword>
<dbReference type="SMART" id="SM00849">
    <property type="entry name" value="Lactamase_B"/>
    <property type="match status" value="1"/>
</dbReference>
<evidence type="ECO:0000313" key="4">
    <source>
        <dbReference type="EMBL" id="AIY82601.1"/>
    </source>
</evidence>
<reference evidence="4 5" key="1">
    <citation type="journal article" date="2015" name="Infect. Genet. Evol.">
        <title>Genomic sequences of six botulinum neurotoxin-producing strains representing three clostridial species illustrate the mobility and diversity of botulinum neurotoxin genes.</title>
        <authorList>
            <person name="Smith T.J."/>
            <person name="Hill K.K."/>
            <person name="Xie G."/>
            <person name="Foley B.T."/>
            <person name="Williamson C.H."/>
            <person name="Foster J.T."/>
            <person name="Johnson S.L."/>
            <person name="Chertkov O."/>
            <person name="Teshima H."/>
            <person name="Gibbons H.S."/>
            <person name="Johnsky L.A."/>
            <person name="Karavis M.A."/>
            <person name="Smith L.A."/>
        </authorList>
    </citation>
    <scope>NUCLEOTIDE SEQUENCE [LARGE SCALE GENOMIC DNA]</scope>
    <source>
        <strain evidence="4">Sullivan</strain>
    </source>
</reference>
<keyword evidence="1" id="KW-0540">Nuclease</keyword>
<dbReference type="PANTHER" id="PTHR43694:SF1">
    <property type="entry name" value="RIBONUCLEASE J"/>
    <property type="match status" value="1"/>
</dbReference>
<dbReference type="KEGG" id="cbv:U729_2174"/>
<feature type="domain" description="Metallo-beta-lactamase" evidence="3">
    <location>
        <begin position="20"/>
        <end position="246"/>
    </location>
</feature>
<dbReference type="AlphaFoldDB" id="A0A0A7FUS4"/>
<dbReference type="RefSeq" id="WP_039314795.1">
    <property type="nucleotide sequence ID" value="NZ_CP006905.1"/>
</dbReference>
<evidence type="ECO:0000259" key="3">
    <source>
        <dbReference type="SMART" id="SM00849"/>
    </source>
</evidence>
<gene>
    <name evidence="4" type="ORF">U729_2174</name>
</gene>
<dbReference type="Proteomes" id="UP000030635">
    <property type="component" value="Chromosome"/>
</dbReference>
<dbReference type="GO" id="GO:0004527">
    <property type="term" value="F:exonuclease activity"/>
    <property type="evidence" value="ECO:0007669"/>
    <property type="project" value="UniProtKB-KW"/>
</dbReference>
<accession>A0A0A7FUS4</accession>
<evidence type="ECO:0000256" key="1">
    <source>
        <dbReference type="ARBA" id="ARBA00022839"/>
    </source>
</evidence>
<evidence type="ECO:0000256" key="2">
    <source>
        <dbReference type="ARBA" id="ARBA00022884"/>
    </source>
</evidence>
<proteinExistence type="predicted"/>
<dbReference type="eggNOG" id="COG0595">
    <property type="taxonomic scope" value="Bacteria"/>
</dbReference>
<dbReference type="PANTHER" id="PTHR43694">
    <property type="entry name" value="RIBONUCLEASE J"/>
    <property type="match status" value="1"/>
</dbReference>
<dbReference type="InterPro" id="IPR042173">
    <property type="entry name" value="RNase_J_2"/>
</dbReference>
<dbReference type="CDD" id="cd07732">
    <property type="entry name" value="metallo-hydrolase-like_MBL-fold"/>
    <property type="match status" value="1"/>
</dbReference>
<dbReference type="InterPro" id="IPR001279">
    <property type="entry name" value="Metallo-B-lactamas"/>
</dbReference>
<organism evidence="4 5">
    <name type="scientific">Clostridium baratii str. Sullivan</name>
    <dbReference type="NCBI Taxonomy" id="1415775"/>
    <lineage>
        <taxon>Bacteria</taxon>
        <taxon>Bacillati</taxon>
        <taxon>Bacillota</taxon>
        <taxon>Clostridia</taxon>
        <taxon>Eubacteriales</taxon>
        <taxon>Clostridiaceae</taxon>
        <taxon>Clostridium</taxon>
    </lineage>
</organism>
<dbReference type="HOGENOM" id="CLU_031965_1_0_9"/>
<dbReference type="GO" id="GO:0003723">
    <property type="term" value="F:RNA binding"/>
    <property type="evidence" value="ECO:0007669"/>
    <property type="project" value="UniProtKB-KW"/>
</dbReference>
<protein>
    <recommendedName>
        <fullName evidence="3">Metallo-beta-lactamase domain-containing protein</fullName>
    </recommendedName>
</protein>
<dbReference type="Gene3D" id="3.40.50.10710">
    <property type="entry name" value="Metallo-hydrolase/oxidoreductase"/>
    <property type="match status" value="1"/>
</dbReference>
<keyword evidence="2" id="KW-0694">RNA-binding</keyword>
<dbReference type="OrthoDB" id="9803916at2"/>
<keyword evidence="1" id="KW-0269">Exonuclease</keyword>
<keyword evidence="1" id="KW-0378">Hydrolase</keyword>